<dbReference type="PROSITE" id="PS51257">
    <property type="entry name" value="PROKAR_LIPOPROTEIN"/>
    <property type="match status" value="1"/>
</dbReference>
<feature type="signal peptide" evidence="2">
    <location>
        <begin position="1"/>
        <end position="18"/>
    </location>
</feature>
<evidence type="ECO:0000256" key="2">
    <source>
        <dbReference type="SAM" id="SignalP"/>
    </source>
</evidence>
<feature type="compositionally biased region" description="Polar residues" evidence="1">
    <location>
        <begin position="33"/>
        <end position="48"/>
    </location>
</feature>
<proteinExistence type="predicted"/>
<keyword evidence="2" id="KW-0732">Signal</keyword>
<gene>
    <name evidence="3" type="ORF">ABR75_04205</name>
</gene>
<protein>
    <submittedName>
        <fullName evidence="3">Uncharacterized protein</fullName>
    </submittedName>
</protein>
<name>A0A0R2Q913_9ACTN</name>
<organism evidence="3 4">
    <name type="scientific">Acidimicrobiia bacterium BACL6 MAG-120924-bin43</name>
    <dbReference type="NCBI Taxonomy" id="1655583"/>
    <lineage>
        <taxon>Bacteria</taxon>
        <taxon>Bacillati</taxon>
        <taxon>Actinomycetota</taxon>
        <taxon>Acidimicrobiia</taxon>
        <taxon>acIV cluster</taxon>
    </lineage>
</organism>
<evidence type="ECO:0000313" key="3">
    <source>
        <dbReference type="EMBL" id="KRO46841.1"/>
    </source>
</evidence>
<dbReference type="AlphaFoldDB" id="A0A0R2Q913"/>
<reference evidence="3 4" key="1">
    <citation type="submission" date="2015-10" db="EMBL/GenBank/DDBJ databases">
        <title>Metagenome-Assembled Genomes uncover a global brackish microbiome.</title>
        <authorList>
            <person name="Hugerth L.W."/>
            <person name="Larsson J."/>
            <person name="Alneberg J."/>
            <person name="Lindh M.V."/>
            <person name="Legrand C."/>
            <person name="Pinhassi J."/>
            <person name="Andersson A.F."/>
        </authorList>
    </citation>
    <scope>NUCLEOTIDE SEQUENCE [LARGE SCALE GENOMIC DNA]</scope>
    <source>
        <strain evidence="3">BACL6 MAG-120924-bin43</strain>
    </source>
</reference>
<accession>A0A0R2Q913</accession>
<dbReference type="EMBL" id="LIBJ01000228">
    <property type="protein sequence ID" value="KRO46841.1"/>
    <property type="molecule type" value="Genomic_DNA"/>
</dbReference>
<dbReference type="Proteomes" id="UP000051017">
    <property type="component" value="Unassembled WGS sequence"/>
</dbReference>
<comment type="caution">
    <text evidence="3">The sequence shown here is derived from an EMBL/GenBank/DDBJ whole genome shotgun (WGS) entry which is preliminary data.</text>
</comment>
<feature type="chain" id="PRO_5039309596" evidence="2">
    <location>
        <begin position="19"/>
        <end position="344"/>
    </location>
</feature>
<sequence length="344" mass="38182">MRRAGIALSLLITLGILAGCSEPITSDPEPSLDNESTPSTEQAESPSTRVDIPTGLEARSFAEGIDDAELLSWVEAAIAEMKDPPTSFLGLIWPIGTQIDDDPDPQLFDGDMFREHTQALTDEDLDATVATFREWQSNLVCAEDIDDREMEDGAKRVERWITGGADVATAPDPCFRARSGVYAWPEGVSKTTATEVWFHEAYHGLSNYLIRQCSVAENQPEEKYEGIRWFAEGTAEYFGNYMAAKIEGRDDYVQVILRKAYNDYRGDPGADFNNAYFQAAGIQLMIERGTLDAEKVKDGSYFNDCAYMETFDPGQAEPQYIAENFGQIVESGGRYQFSEDAING</sequence>
<feature type="region of interest" description="Disordered" evidence="1">
    <location>
        <begin position="24"/>
        <end position="51"/>
    </location>
</feature>
<evidence type="ECO:0000313" key="4">
    <source>
        <dbReference type="Proteomes" id="UP000051017"/>
    </source>
</evidence>
<evidence type="ECO:0000256" key="1">
    <source>
        <dbReference type="SAM" id="MobiDB-lite"/>
    </source>
</evidence>